<evidence type="ECO:0000256" key="1">
    <source>
        <dbReference type="SAM" id="MobiDB-lite"/>
    </source>
</evidence>
<sequence>MATFRFFHIGTGLPLHVDGLGDKLASIRYGDCRDEFSLFSVEPAGEKSVYIRDTATGMPLHINGLGDRLASVRCGDCRDGYSQFFLEAAPAFPDIVIRNVATNSLLHIDATRDKLASARYPEKGHDESVSFHVEVSFAPHPFRLVHGSTLQHLHVGLEDRLVKGMTGEGDDYSRYRLEPHPQSGFFMVTLGSGNPLHVDGLGDQLLSVRYGDCRDDFARFEILESSEVIGSFHLICTATGRGVRLQEDGHFASTKGEPDVTSTFYLPLLRSSSGSAQLPTPQGAQIPAGYETRRW</sequence>
<evidence type="ECO:0000313" key="3">
    <source>
        <dbReference type="EMBL" id="OLQ06168.1"/>
    </source>
</evidence>
<feature type="region of interest" description="Disordered" evidence="1">
    <location>
        <begin position="274"/>
        <end position="295"/>
    </location>
</feature>
<organism evidence="2 4">
    <name type="scientific">Symbiodinium microadriaticum</name>
    <name type="common">Dinoflagellate</name>
    <name type="synonym">Zooxanthella microadriatica</name>
    <dbReference type="NCBI Taxonomy" id="2951"/>
    <lineage>
        <taxon>Eukaryota</taxon>
        <taxon>Sar</taxon>
        <taxon>Alveolata</taxon>
        <taxon>Dinophyceae</taxon>
        <taxon>Suessiales</taxon>
        <taxon>Symbiodiniaceae</taxon>
        <taxon>Symbiodinium</taxon>
    </lineage>
</organism>
<gene>
    <name evidence="3" type="ORF">AK812_SmicGene10605</name>
    <name evidence="2" type="ORF">AK812_SmicGene46238</name>
</gene>
<reference evidence="2 4" key="1">
    <citation type="submission" date="2016-02" db="EMBL/GenBank/DDBJ databases">
        <title>Genome analysis of coral dinoflagellate symbionts highlights evolutionary adaptations to a symbiotic lifestyle.</title>
        <authorList>
            <person name="Aranda M."/>
            <person name="Li Y."/>
            <person name="Liew Y.J."/>
            <person name="Baumgarten S."/>
            <person name="Simakov O."/>
            <person name="Wilson M."/>
            <person name="Piel J."/>
            <person name="Ashoor H."/>
            <person name="Bougouffa S."/>
            <person name="Bajic V.B."/>
            <person name="Ryu T."/>
            <person name="Ravasi T."/>
            <person name="Bayer T."/>
            <person name="Micklem G."/>
            <person name="Kim H."/>
            <person name="Bhak J."/>
            <person name="Lajeunesse T.C."/>
            <person name="Voolstra C.R."/>
        </authorList>
    </citation>
    <scope>NUCLEOTIDE SEQUENCE [LARGE SCALE GENOMIC DNA]</scope>
    <source>
        <strain evidence="2 4">CCMP2467</strain>
    </source>
</reference>
<evidence type="ECO:0000313" key="4">
    <source>
        <dbReference type="Proteomes" id="UP000186817"/>
    </source>
</evidence>
<proteinExistence type="predicted"/>
<feature type="compositionally biased region" description="Polar residues" evidence="1">
    <location>
        <begin position="274"/>
        <end position="283"/>
    </location>
</feature>
<dbReference type="Proteomes" id="UP000186817">
    <property type="component" value="Unassembled WGS sequence"/>
</dbReference>
<keyword evidence="4" id="KW-1185">Reference proteome</keyword>
<comment type="caution">
    <text evidence="2">The sequence shown here is derived from an EMBL/GenBank/DDBJ whole genome shotgun (WGS) entry which is preliminary data.</text>
</comment>
<dbReference type="EMBL" id="LSRX01003999">
    <property type="protein sequence ID" value="OLP74272.1"/>
    <property type="molecule type" value="Genomic_DNA"/>
</dbReference>
<accession>A0A1Q9BUD8</accession>
<name>A0A1Q9BUD8_SYMMI</name>
<dbReference type="EMBL" id="LSRX01000166">
    <property type="protein sequence ID" value="OLQ06168.1"/>
    <property type="molecule type" value="Genomic_DNA"/>
</dbReference>
<dbReference type="OrthoDB" id="454009at2759"/>
<evidence type="ECO:0000313" key="2">
    <source>
        <dbReference type="EMBL" id="OLP74272.1"/>
    </source>
</evidence>
<dbReference type="AlphaFoldDB" id="A0A1Q9BUD8"/>
<protein>
    <submittedName>
        <fullName evidence="2">Uncharacterized protein</fullName>
    </submittedName>
</protein>